<dbReference type="AlphaFoldDB" id="A0A653C860"/>
<keyword evidence="2" id="KW-1185">Reference proteome</keyword>
<evidence type="ECO:0000313" key="1">
    <source>
        <dbReference type="EMBL" id="VEN43644.1"/>
    </source>
</evidence>
<dbReference type="EMBL" id="CAACVG010007099">
    <property type="protein sequence ID" value="VEN43644.1"/>
    <property type="molecule type" value="Genomic_DNA"/>
</dbReference>
<accession>A0A653C860</accession>
<evidence type="ECO:0000313" key="2">
    <source>
        <dbReference type="Proteomes" id="UP000410492"/>
    </source>
</evidence>
<gene>
    <name evidence="1" type="ORF">CALMAC_LOCUS6722</name>
</gene>
<proteinExistence type="predicted"/>
<organism evidence="1 2">
    <name type="scientific">Callosobruchus maculatus</name>
    <name type="common">Southern cowpea weevil</name>
    <name type="synonym">Pulse bruchid</name>
    <dbReference type="NCBI Taxonomy" id="64391"/>
    <lineage>
        <taxon>Eukaryota</taxon>
        <taxon>Metazoa</taxon>
        <taxon>Ecdysozoa</taxon>
        <taxon>Arthropoda</taxon>
        <taxon>Hexapoda</taxon>
        <taxon>Insecta</taxon>
        <taxon>Pterygota</taxon>
        <taxon>Neoptera</taxon>
        <taxon>Endopterygota</taxon>
        <taxon>Coleoptera</taxon>
        <taxon>Polyphaga</taxon>
        <taxon>Cucujiformia</taxon>
        <taxon>Chrysomeloidea</taxon>
        <taxon>Chrysomelidae</taxon>
        <taxon>Bruchinae</taxon>
        <taxon>Bruchini</taxon>
        <taxon>Callosobruchus</taxon>
    </lineage>
</organism>
<feature type="non-terminal residue" evidence="1">
    <location>
        <position position="59"/>
    </location>
</feature>
<reference evidence="1 2" key="1">
    <citation type="submission" date="2019-01" db="EMBL/GenBank/DDBJ databases">
        <authorList>
            <person name="Sayadi A."/>
        </authorList>
    </citation>
    <scope>NUCLEOTIDE SEQUENCE [LARGE SCALE GENOMIC DNA]</scope>
</reference>
<protein>
    <submittedName>
        <fullName evidence="1">Uncharacterized protein</fullName>
    </submittedName>
</protein>
<sequence>MLMYEIDREANRLDTISSNEKYFFSSEQLSDFKNICTLRTTFFFNFLTTCDVGRTDYDN</sequence>
<name>A0A653C860_CALMS</name>
<dbReference type="Proteomes" id="UP000410492">
    <property type="component" value="Unassembled WGS sequence"/>
</dbReference>